<dbReference type="PANTHER" id="PTHR24214">
    <property type="entry name" value="PDZ AND LIM DOMAIN PROTEIN ZASP"/>
    <property type="match status" value="1"/>
</dbReference>
<gene>
    <name evidence="5" type="ORF">CHARACLAT_015081</name>
</gene>
<feature type="compositionally biased region" description="Basic and acidic residues" evidence="2">
    <location>
        <begin position="191"/>
        <end position="209"/>
    </location>
</feature>
<evidence type="ECO:0000256" key="3">
    <source>
        <dbReference type="SAM" id="SignalP"/>
    </source>
</evidence>
<organism evidence="5 6">
    <name type="scientific">Characodon lateralis</name>
    <dbReference type="NCBI Taxonomy" id="208331"/>
    <lineage>
        <taxon>Eukaryota</taxon>
        <taxon>Metazoa</taxon>
        <taxon>Chordata</taxon>
        <taxon>Craniata</taxon>
        <taxon>Vertebrata</taxon>
        <taxon>Euteleostomi</taxon>
        <taxon>Actinopterygii</taxon>
        <taxon>Neopterygii</taxon>
        <taxon>Teleostei</taxon>
        <taxon>Neoteleostei</taxon>
        <taxon>Acanthomorphata</taxon>
        <taxon>Ovalentaria</taxon>
        <taxon>Atherinomorphae</taxon>
        <taxon>Cyprinodontiformes</taxon>
        <taxon>Goodeidae</taxon>
        <taxon>Characodon</taxon>
    </lineage>
</organism>
<sequence length="297" mass="31440">MGFLWICCLCMFVFTSIQEEPQEIIKPVPITHPAPSTTYTKPPSQPSPLYNKTARAFGGGGSGVPASSSPAAPKVASIPSESSAFTPAAPSQPPQPPFALKSSLSASDSAAVNSAPKISPGRSAFTSPSASSTSSNSSSSPKVMAPPSHPNVPQPSVYNTPINLYSNVNACEVATGQRRGLLESQGLSEHVNGKADVELEKRESPLSDASKKRLIEDTEDWHPRTGTSQSRSFRILAQMTGTEKEQMPETGKNQSGQGGPRSCRTQVQQAERLASRCFSTSAKCTVVKALFCLMLDL</sequence>
<dbReference type="InterPro" id="IPR050604">
    <property type="entry name" value="PDZ-LIM_domain"/>
</dbReference>
<evidence type="ECO:0000313" key="6">
    <source>
        <dbReference type="Proteomes" id="UP001352852"/>
    </source>
</evidence>
<feature type="region of interest" description="Disordered" evidence="2">
    <location>
        <begin position="35"/>
        <end position="155"/>
    </location>
</feature>
<reference evidence="5 6" key="1">
    <citation type="submission" date="2021-06" db="EMBL/GenBank/DDBJ databases">
        <authorList>
            <person name="Palmer J.M."/>
        </authorList>
    </citation>
    <scope>NUCLEOTIDE SEQUENCE [LARGE SCALE GENOMIC DNA]</scope>
    <source>
        <strain evidence="5 6">CL_MEX2019</strain>
        <tissue evidence="5">Muscle</tissue>
    </source>
</reference>
<keyword evidence="6" id="KW-1185">Reference proteome</keyword>
<keyword evidence="3" id="KW-0732">Signal</keyword>
<feature type="compositionally biased region" description="Low complexity" evidence="2">
    <location>
        <begin position="98"/>
        <end position="115"/>
    </location>
</feature>
<keyword evidence="1" id="KW-0440">LIM domain</keyword>
<evidence type="ECO:0000259" key="4">
    <source>
        <dbReference type="Pfam" id="PF15936"/>
    </source>
</evidence>
<feature type="region of interest" description="Disordered" evidence="2">
    <location>
        <begin position="240"/>
        <end position="265"/>
    </location>
</feature>
<accession>A0ABU7EB51</accession>
<dbReference type="Proteomes" id="UP001352852">
    <property type="component" value="Unassembled WGS sequence"/>
</dbReference>
<feature type="chain" id="PRO_5045609012" description="PDZ and LIM domain-containing protein" evidence="3">
    <location>
        <begin position="19"/>
        <end position="297"/>
    </location>
</feature>
<comment type="caution">
    <text evidence="5">The sequence shown here is derived from an EMBL/GenBank/DDBJ whole genome shotgun (WGS) entry which is preliminary data.</text>
</comment>
<feature type="region of interest" description="Disordered" evidence="2">
    <location>
        <begin position="185"/>
        <end position="209"/>
    </location>
</feature>
<evidence type="ECO:0000256" key="2">
    <source>
        <dbReference type="SAM" id="MobiDB-lite"/>
    </source>
</evidence>
<dbReference type="InterPro" id="IPR031847">
    <property type="entry name" value="PDLI1-4/Zasp-like_mid"/>
</dbReference>
<dbReference type="PANTHER" id="PTHR24214:SF32">
    <property type="entry name" value="PDZ AND LIM DOMAIN PROTEIN 5"/>
    <property type="match status" value="1"/>
</dbReference>
<protein>
    <recommendedName>
        <fullName evidence="4">PDZ and LIM domain-containing protein</fullName>
    </recommendedName>
</protein>
<evidence type="ECO:0000256" key="1">
    <source>
        <dbReference type="ARBA" id="ARBA00023038"/>
    </source>
</evidence>
<feature type="signal peptide" evidence="3">
    <location>
        <begin position="1"/>
        <end position="18"/>
    </location>
</feature>
<keyword evidence="1" id="KW-0479">Metal-binding</keyword>
<proteinExistence type="predicted"/>
<keyword evidence="1" id="KW-0862">Zinc</keyword>
<feature type="compositionally biased region" description="Low complexity" evidence="2">
    <location>
        <begin position="64"/>
        <end position="89"/>
    </location>
</feature>
<dbReference type="Pfam" id="PF15936">
    <property type="entry name" value="DUF4749"/>
    <property type="match status" value="1"/>
</dbReference>
<feature type="compositionally biased region" description="Low complexity" evidence="2">
    <location>
        <begin position="123"/>
        <end position="141"/>
    </location>
</feature>
<evidence type="ECO:0000313" key="5">
    <source>
        <dbReference type="EMBL" id="MED6284020.1"/>
    </source>
</evidence>
<dbReference type="EMBL" id="JAHUTJ010050338">
    <property type="protein sequence ID" value="MED6284020.1"/>
    <property type="molecule type" value="Genomic_DNA"/>
</dbReference>
<feature type="domain" description="PDZ and LIM" evidence="4">
    <location>
        <begin position="157"/>
        <end position="246"/>
    </location>
</feature>
<name>A0ABU7EB51_9TELE</name>
<feature type="compositionally biased region" description="Polar residues" evidence="2">
    <location>
        <begin position="35"/>
        <end position="50"/>
    </location>
</feature>